<dbReference type="EMBL" id="VIWU01000001">
    <property type="protein sequence ID" value="TWF77309.1"/>
    <property type="molecule type" value="Genomic_DNA"/>
</dbReference>
<sequence length="248" mass="27176">MRREAQALALRLDSAVAEAKVFDFQLSRIHCPGELPALDGDLRQVALTTAEFIESSRSAQKWAVTVGWSRAIGKSPGFDRSVVGALERSLDQSVARIDQIDGCLLRLRAAALEIAASGPARSRRPAAVFAQYLDYARRYLRPVYVDLDLSAAAAGRFLAALVAGLDRQLATDGACTPPGGLSRRMLAAAAALLPAHCRDRYSEEFISEISDMPRRQHFGYVLRILWNSLELRSAVGTLMKTIDRRPLP</sequence>
<gene>
    <name evidence="1" type="ORF">FHX44_113215</name>
</gene>
<protein>
    <submittedName>
        <fullName evidence="1">Uncharacterized protein</fullName>
    </submittedName>
</protein>
<comment type="caution">
    <text evidence="1">The sequence shown here is derived from an EMBL/GenBank/DDBJ whole genome shotgun (WGS) entry which is preliminary data.</text>
</comment>
<proteinExistence type="predicted"/>
<dbReference type="AlphaFoldDB" id="A0A561SR23"/>
<dbReference type="Proteomes" id="UP000321261">
    <property type="component" value="Unassembled WGS sequence"/>
</dbReference>
<evidence type="ECO:0000313" key="1">
    <source>
        <dbReference type="EMBL" id="TWF77309.1"/>
    </source>
</evidence>
<reference evidence="1 2" key="1">
    <citation type="submission" date="2019-06" db="EMBL/GenBank/DDBJ databases">
        <title>Sequencing the genomes of 1000 actinobacteria strains.</title>
        <authorList>
            <person name="Klenk H.-P."/>
        </authorList>
    </citation>
    <scope>NUCLEOTIDE SEQUENCE [LARGE SCALE GENOMIC DNA]</scope>
    <source>
        <strain evidence="1 2">DSM 45671</strain>
    </source>
</reference>
<organism evidence="1 2">
    <name type="scientific">Pseudonocardia hierapolitana</name>
    <dbReference type="NCBI Taxonomy" id="1128676"/>
    <lineage>
        <taxon>Bacteria</taxon>
        <taxon>Bacillati</taxon>
        <taxon>Actinomycetota</taxon>
        <taxon>Actinomycetes</taxon>
        <taxon>Pseudonocardiales</taxon>
        <taxon>Pseudonocardiaceae</taxon>
        <taxon>Pseudonocardia</taxon>
    </lineage>
</organism>
<evidence type="ECO:0000313" key="2">
    <source>
        <dbReference type="Proteomes" id="UP000321261"/>
    </source>
</evidence>
<accession>A0A561SR23</accession>
<name>A0A561SR23_9PSEU</name>
<keyword evidence="2" id="KW-1185">Reference proteome</keyword>